<dbReference type="STRING" id="1212491.LFA_2252"/>
<feature type="domain" description="Mce/MlaD" evidence="2">
    <location>
        <begin position="39"/>
        <end position="114"/>
    </location>
</feature>
<evidence type="ECO:0000256" key="1">
    <source>
        <dbReference type="SAM" id="Phobius"/>
    </source>
</evidence>
<keyword evidence="1" id="KW-0812">Transmembrane</keyword>
<sequence>MESKTNYTIVGLVVLFLAAGLLSTALWLSVGFNQKQYNSYTVYLHESAAGLSQDAPVKYNGVQVGFVKKIKLNNNDPRQVEITLSIEEGTPITTSTAATLISQGITGVTYVGLSASTADLTPIQKMPGEPYPVIPAKPSLFNQLDSILKEVAESVNKVSGQAQQVFNDENARHIRNTLANIDRVTGVIAKDSENINQTLHSADVFLANAAKASKDFPEIIKELKVGVTKFNKLAADMSQAGKNVSKTMISGKNTLDKVSQQALPPAVILLRRLNAISANLEKVTNEMRQNPSVVIRGTTPPKPGPGE</sequence>
<dbReference type="Proteomes" id="UP000032430">
    <property type="component" value="Chromosome I"/>
</dbReference>
<evidence type="ECO:0000259" key="2">
    <source>
        <dbReference type="Pfam" id="PF02470"/>
    </source>
</evidence>
<dbReference type="InterPro" id="IPR003399">
    <property type="entry name" value="Mce/MlaD"/>
</dbReference>
<dbReference type="HOGENOM" id="CLU_013850_1_0_6"/>
<gene>
    <name evidence="3" type="ORF">LFA_2252</name>
</gene>
<dbReference type="KEGG" id="lfa:LFA_2252"/>
<reference evidence="4" key="1">
    <citation type="submission" date="2014-09" db="EMBL/GenBank/DDBJ databases">
        <authorList>
            <person name="Gomez-Valero L."/>
        </authorList>
    </citation>
    <scope>NUCLEOTIDE SEQUENCE [LARGE SCALE GENOMIC DNA]</scope>
    <source>
        <strain evidence="4">ATCC700992</strain>
    </source>
</reference>
<dbReference type="PANTHER" id="PTHR36698:SF2">
    <property type="entry name" value="MCE_MLAD DOMAIN-CONTAINING PROTEIN"/>
    <property type="match status" value="1"/>
</dbReference>
<evidence type="ECO:0000313" key="4">
    <source>
        <dbReference type="Proteomes" id="UP000032430"/>
    </source>
</evidence>
<dbReference type="Pfam" id="PF02470">
    <property type="entry name" value="MlaD"/>
    <property type="match status" value="1"/>
</dbReference>
<keyword evidence="1" id="KW-1133">Transmembrane helix</keyword>
<keyword evidence="4" id="KW-1185">Reference proteome</keyword>
<dbReference type="EMBL" id="LN614827">
    <property type="protein sequence ID" value="CEG57628.1"/>
    <property type="molecule type" value="Genomic_DNA"/>
</dbReference>
<dbReference type="PANTHER" id="PTHR36698">
    <property type="entry name" value="BLL5892 PROTEIN"/>
    <property type="match status" value="1"/>
</dbReference>
<feature type="transmembrane region" description="Helical" evidence="1">
    <location>
        <begin position="7"/>
        <end position="28"/>
    </location>
</feature>
<accession>A0A098G570</accession>
<evidence type="ECO:0000313" key="3">
    <source>
        <dbReference type="EMBL" id="CEG57628.1"/>
    </source>
</evidence>
<dbReference type="OrthoDB" id="9806984at2"/>
<keyword evidence="1" id="KW-0472">Membrane</keyword>
<dbReference type="RefSeq" id="WP_045096096.1">
    <property type="nucleotide sequence ID" value="NZ_LN614827.1"/>
</dbReference>
<organism evidence="3 4">
    <name type="scientific">Legionella fallonii LLAP-10</name>
    <dbReference type="NCBI Taxonomy" id="1212491"/>
    <lineage>
        <taxon>Bacteria</taxon>
        <taxon>Pseudomonadati</taxon>
        <taxon>Pseudomonadota</taxon>
        <taxon>Gammaproteobacteria</taxon>
        <taxon>Legionellales</taxon>
        <taxon>Legionellaceae</taxon>
        <taxon>Legionella</taxon>
    </lineage>
</organism>
<name>A0A098G570_9GAMM</name>
<proteinExistence type="predicted"/>
<dbReference type="AlphaFoldDB" id="A0A098G570"/>
<protein>
    <submittedName>
        <fullName evidence="3">ABC transport system periplasmic substrate binding protein</fullName>
    </submittedName>
</protein>